<proteinExistence type="inferred from homology"/>
<evidence type="ECO:0000256" key="3">
    <source>
        <dbReference type="SAM" id="SignalP"/>
    </source>
</evidence>
<evidence type="ECO:0000256" key="1">
    <source>
        <dbReference type="ARBA" id="ARBA00006010"/>
    </source>
</evidence>
<sequence length="196" mass="20673">MTHSLSWRALVAITLTVSASAYPHQTYPNLVPRAGCPIPDICTWGSCTNTTVGLDPRNCGKFGNSCEPSEICIAGQCLPLDLGTEDCPTACKPGQLCTNGECVSIEIAVDPLHCGGESCGPSSLCINQQCQKLDIGSDPASCGPSNTKCDAGSWCLYDTCVPFILGTNVQACNERTSCSLELHCRASLCFWAMSVP</sequence>
<comment type="similarity">
    <text evidence="1">Belongs to the STIG1 family.</text>
</comment>
<dbReference type="InterPro" id="IPR006969">
    <property type="entry name" value="Stig-like"/>
</dbReference>
<keyword evidence="2 3" id="KW-0732">Signal</keyword>
<organism evidence="4 5">
    <name type="scientific">Fusarium oxysporum f. sp. raphani 54005</name>
    <dbReference type="NCBI Taxonomy" id="1089458"/>
    <lineage>
        <taxon>Eukaryota</taxon>
        <taxon>Fungi</taxon>
        <taxon>Dikarya</taxon>
        <taxon>Ascomycota</taxon>
        <taxon>Pezizomycotina</taxon>
        <taxon>Sordariomycetes</taxon>
        <taxon>Hypocreomycetidae</taxon>
        <taxon>Hypocreales</taxon>
        <taxon>Nectriaceae</taxon>
        <taxon>Fusarium</taxon>
        <taxon>Fusarium oxysporum species complex</taxon>
    </lineage>
</organism>
<dbReference type="Proteomes" id="UP000030663">
    <property type="component" value="Unassembled WGS sequence"/>
</dbReference>
<dbReference type="OrthoDB" id="4405280at2759"/>
<evidence type="ECO:0000256" key="2">
    <source>
        <dbReference type="ARBA" id="ARBA00022729"/>
    </source>
</evidence>
<dbReference type="AlphaFoldDB" id="X0BBQ4"/>
<name>X0BBQ4_FUSOX</name>
<accession>X0BBQ4</accession>
<protein>
    <submittedName>
        <fullName evidence="4">Uncharacterized protein</fullName>
    </submittedName>
</protein>
<dbReference type="EMBL" id="KI979693">
    <property type="protein sequence ID" value="EXK75944.1"/>
    <property type="molecule type" value="Genomic_DNA"/>
</dbReference>
<keyword evidence="5" id="KW-1185">Reference proteome</keyword>
<evidence type="ECO:0000313" key="4">
    <source>
        <dbReference type="EMBL" id="EXK75944.1"/>
    </source>
</evidence>
<feature type="signal peptide" evidence="3">
    <location>
        <begin position="1"/>
        <end position="21"/>
    </location>
</feature>
<evidence type="ECO:0000313" key="5">
    <source>
        <dbReference type="Proteomes" id="UP000030663"/>
    </source>
</evidence>
<dbReference type="Pfam" id="PF04885">
    <property type="entry name" value="Stig1"/>
    <property type="match status" value="1"/>
</dbReference>
<gene>
    <name evidence="4" type="ORF">FOQG_19294</name>
</gene>
<dbReference type="HOGENOM" id="CLU_1390300_0_0_1"/>
<reference evidence="4 5" key="1">
    <citation type="submission" date="2011-11" db="EMBL/GenBank/DDBJ databases">
        <title>The Genome Sequence of Fusarium oxysporum PHW815.</title>
        <authorList>
            <consortium name="The Broad Institute Genome Sequencing Platform"/>
            <person name="Ma L.-J."/>
            <person name="Gale L.R."/>
            <person name="Schwartz D.C."/>
            <person name="Zhou S."/>
            <person name="Corby-Kistler H."/>
            <person name="Young S.K."/>
            <person name="Zeng Q."/>
            <person name="Gargeya S."/>
            <person name="Fitzgerald M."/>
            <person name="Haas B."/>
            <person name="Abouelleil A."/>
            <person name="Alvarado L."/>
            <person name="Arachchi H.M."/>
            <person name="Berlin A."/>
            <person name="Brown A."/>
            <person name="Chapman S.B."/>
            <person name="Chen Z."/>
            <person name="Dunbar C."/>
            <person name="Freedman E."/>
            <person name="Gearin G."/>
            <person name="Goldberg J."/>
            <person name="Griggs A."/>
            <person name="Gujja S."/>
            <person name="Heiman D."/>
            <person name="Howarth C."/>
            <person name="Larson L."/>
            <person name="Lui A."/>
            <person name="MacDonald P.J.P."/>
            <person name="Montmayeur A."/>
            <person name="Murphy C."/>
            <person name="Neiman D."/>
            <person name="Pearson M."/>
            <person name="Priest M."/>
            <person name="Roberts A."/>
            <person name="Saif S."/>
            <person name="Shea T."/>
            <person name="Shenoy N."/>
            <person name="Sisk P."/>
            <person name="Stolte C."/>
            <person name="Sykes S."/>
            <person name="Wortman J."/>
            <person name="Nusbaum C."/>
            <person name="Birren B."/>
        </authorList>
    </citation>
    <scope>NUCLEOTIDE SEQUENCE [LARGE SCALE GENOMIC DNA]</scope>
    <source>
        <strain evidence="4 5">54005</strain>
    </source>
</reference>
<feature type="chain" id="PRO_5004936848" evidence="3">
    <location>
        <begin position="22"/>
        <end position="196"/>
    </location>
</feature>